<dbReference type="InterPro" id="IPR029149">
    <property type="entry name" value="Creatin/AminoP/Spt16_N"/>
</dbReference>
<dbReference type="NCBIfam" id="NF010133">
    <property type="entry name" value="PRK13607.1"/>
    <property type="match status" value="1"/>
</dbReference>
<feature type="domain" description="Xaa-Pro dipeptidase N-terminal" evidence="9">
    <location>
        <begin position="9"/>
        <end position="152"/>
    </location>
</feature>
<protein>
    <recommendedName>
        <fullName evidence="7">Xaa-Pro dipeptidase</fullName>
        <shortName evidence="7">X-Pro dipeptidase</shortName>
        <ecNumber evidence="7">3.4.13.9</ecNumber>
    </recommendedName>
    <alternativeName>
        <fullName evidence="7">Imidodipeptidase</fullName>
    </alternativeName>
    <alternativeName>
        <fullName evidence="7">Proline dipeptidase</fullName>
        <shortName evidence="7">Prolidase</shortName>
    </alternativeName>
</protein>
<evidence type="ECO:0000313" key="11">
    <source>
        <dbReference type="Proteomes" id="UP000325372"/>
    </source>
</evidence>
<keyword evidence="4 7" id="KW-0224">Dipeptidase</keyword>
<proteinExistence type="inferred from homology"/>
<evidence type="ECO:0000313" key="10">
    <source>
        <dbReference type="EMBL" id="KAA9132090.1"/>
    </source>
</evidence>
<dbReference type="GO" id="GO:0016795">
    <property type="term" value="F:phosphoric triester hydrolase activity"/>
    <property type="evidence" value="ECO:0007669"/>
    <property type="project" value="InterPro"/>
</dbReference>
<dbReference type="GO" id="GO:0102009">
    <property type="term" value="F:proline dipeptidase activity"/>
    <property type="evidence" value="ECO:0007669"/>
    <property type="project" value="UniProtKB-EC"/>
</dbReference>
<evidence type="ECO:0000256" key="6">
    <source>
        <dbReference type="ARBA" id="ARBA00023211"/>
    </source>
</evidence>
<dbReference type="AlphaFoldDB" id="A0A5N0TAX3"/>
<evidence type="ECO:0000256" key="1">
    <source>
        <dbReference type="ARBA" id="ARBA00022670"/>
    </source>
</evidence>
<dbReference type="InterPro" id="IPR022846">
    <property type="entry name" value="X_Pro_dipept"/>
</dbReference>
<feature type="binding site" evidence="7">
    <location>
        <position position="333"/>
    </location>
    <ligand>
        <name>Mn(2+)</name>
        <dbReference type="ChEBI" id="CHEBI:29035"/>
        <label>1</label>
    </ligand>
</feature>
<evidence type="ECO:0000256" key="7">
    <source>
        <dbReference type="HAMAP-Rule" id="MF_01279"/>
    </source>
</evidence>
<dbReference type="GO" id="GO:0046872">
    <property type="term" value="F:metal ion binding"/>
    <property type="evidence" value="ECO:0007669"/>
    <property type="project" value="UniProtKB-KW"/>
</dbReference>
<dbReference type="EC" id="3.4.13.9" evidence="7"/>
<evidence type="ECO:0000256" key="5">
    <source>
        <dbReference type="ARBA" id="ARBA00023049"/>
    </source>
</evidence>
<dbReference type="SUPFAM" id="SSF55920">
    <property type="entry name" value="Creatinase/aminopeptidase"/>
    <property type="match status" value="1"/>
</dbReference>
<evidence type="ECO:0000256" key="2">
    <source>
        <dbReference type="ARBA" id="ARBA00022723"/>
    </source>
</evidence>
<dbReference type="GO" id="GO:0004177">
    <property type="term" value="F:aminopeptidase activity"/>
    <property type="evidence" value="ECO:0007669"/>
    <property type="project" value="TreeGrafter"/>
</dbReference>
<feature type="binding site" evidence="7">
    <location>
        <position position="417"/>
    </location>
    <ligand>
        <name>Mn(2+)</name>
        <dbReference type="ChEBI" id="CHEBI:29035"/>
        <label>2</label>
    </ligand>
</feature>
<feature type="binding site" evidence="7">
    <location>
        <position position="253"/>
    </location>
    <ligand>
        <name>Mn(2+)</name>
        <dbReference type="ChEBI" id="CHEBI:29035"/>
        <label>1</label>
    </ligand>
</feature>
<reference evidence="10 11" key="1">
    <citation type="submission" date="2019-09" db="EMBL/GenBank/DDBJ databases">
        <title>Wenzhouxiangella sp. Genome sequencing and assembly.</title>
        <authorList>
            <person name="Zhang R."/>
        </authorList>
    </citation>
    <scope>NUCLEOTIDE SEQUENCE [LARGE SCALE GENOMIC DNA]</scope>
    <source>
        <strain evidence="10 11">W260</strain>
    </source>
</reference>
<feature type="binding site" evidence="7">
    <location>
        <position position="417"/>
    </location>
    <ligand>
        <name>Mn(2+)</name>
        <dbReference type="ChEBI" id="CHEBI:29035"/>
        <label>1</label>
    </ligand>
</feature>
<evidence type="ECO:0000259" key="9">
    <source>
        <dbReference type="Pfam" id="PF21216"/>
    </source>
</evidence>
<dbReference type="RefSeq" id="WP_150863881.1">
    <property type="nucleotide sequence ID" value="NZ_VYXP01000004.1"/>
</dbReference>
<dbReference type="EMBL" id="VYXP01000004">
    <property type="protein sequence ID" value="KAA9132090.1"/>
    <property type="molecule type" value="Genomic_DNA"/>
</dbReference>
<keyword evidence="11" id="KW-1185">Reference proteome</keyword>
<organism evidence="10 11">
    <name type="scientific">Marinihelvus fidelis</name>
    <dbReference type="NCBI Taxonomy" id="2613842"/>
    <lineage>
        <taxon>Bacteria</taxon>
        <taxon>Pseudomonadati</taxon>
        <taxon>Pseudomonadota</taxon>
        <taxon>Gammaproteobacteria</taxon>
        <taxon>Chromatiales</taxon>
        <taxon>Wenzhouxiangellaceae</taxon>
        <taxon>Marinihelvus</taxon>
    </lineage>
</organism>
<dbReference type="GO" id="GO:0006508">
    <property type="term" value="P:proteolysis"/>
    <property type="evidence" value="ECO:0007669"/>
    <property type="project" value="UniProtKB-KW"/>
</dbReference>
<dbReference type="InterPro" id="IPR000994">
    <property type="entry name" value="Pept_M24"/>
</dbReference>
<dbReference type="InterPro" id="IPR048819">
    <property type="entry name" value="PepQ_N"/>
</dbReference>
<comment type="caution">
    <text evidence="10">The sequence shown here is derived from an EMBL/GenBank/DDBJ whole genome shotgun (WGS) entry which is preliminary data.</text>
</comment>
<dbReference type="GO" id="GO:0005829">
    <property type="term" value="C:cytosol"/>
    <property type="evidence" value="ECO:0007669"/>
    <property type="project" value="TreeGrafter"/>
</dbReference>
<keyword evidence="2 7" id="KW-0479">Metal-binding</keyword>
<keyword evidence="1 7" id="KW-0645">Protease</keyword>
<evidence type="ECO:0000256" key="4">
    <source>
        <dbReference type="ARBA" id="ARBA00022997"/>
    </source>
</evidence>
<dbReference type="Pfam" id="PF00557">
    <property type="entry name" value="Peptidase_M24"/>
    <property type="match status" value="1"/>
</dbReference>
<dbReference type="HAMAP" id="MF_01279">
    <property type="entry name" value="X_Pro_dipeptid"/>
    <property type="match status" value="1"/>
</dbReference>
<dbReference type="PANTHER" id="PTHR43226">
    <property type="entry name" value="XAA-PRO AMINOPEPTIDASE 3"/>
    <property type="match status" value="1"/>
</dbReference>
<dbReference type="Gene3D" id="3.90.230.10">
    <property type="entry name" value="Creatinase/methionine aminopeptidase superfamily"/>
    <property type="match status" value="1"/>
</dbReference>
<dbReference type="Gene3D" id="3.40.350.10">
    <property type="entry name" value="Creatinase/prolidase N-terminal domain"/>
    <property type="match status" value="1"/>
</dbReference>
<comment type="function">
    <text evidence="7">Splits dipeptides with a prolyl residue in the C-terminal position.</text>
</comment>
<evidence type="ECO:0000256" key="3">
    <source>
        <dbReference type="ARBA" id="ARBA00022801"/>
    </source>
</evidence>
<feature type="binding site" evidence="7">
    <location>
        <position position="242"/>
    </location>
    <ligand>
        <name>Mn(2+)</name>
        <dbReference type="ChEBI" id="CHEBI:29035"/>
        <label>2</label>
    </ligand>
</feature>
<evidence type="ECO:0000259" key="8">
    <source>
        <dbReference type="Pfam" id="PF00557"/>
    </source>
</evidence>
<accession>A0A5N0TAX3</accession>
<gene>
    <name evidence="7 10" type="primary">pepQ</name>
    <name evidence="10" type="ORF">F3N42_07945</name>
</gene>
<dbReference type="InterPro" id="IPR052433">
    <property type="entry name" value="X-Pro_dipept-like"/>
</dbReference>
<dbReference type="PANTHER" id="PTHR43226:SF8">
    <property type="entry name" value="XAA-PRO DIPEPTIDASE"/>
    <property type="match status" value="1"/>
</dbReference>
<dbReference type="GO" id="GO:0008235">
    <property type="term" value="F:metalloexopeptidase activity"/>
    <property type="evidence" value="ECO:0007669"/>
    <property type="project" value="UniProtKB-UniRule"/>
</dbReference>
<keyword evidence="5 7" id="KW-0482">Metalloprotease</keyword>
<feature type="domain" description="Peptidase M24" evidence="8">
    <location>
        <begin position="165"/>
        <end position="424"/>
    </location>
</feature>
<dbReference type="InterPro" id="IPR036005">
    <property type="entry name" value="Creatinase/aminopeptidase-like"/>
</dbReference>
<comment type="catalytic activity">
    <reaction evidence="7">
        <text>Xaa-L-Pro dipeptide + H2O = an L-alpha-amino acid + L-proline</text>
        <dbReference type="Rhea" id="RHEA:76407"/>
        <dbReference type="ChEBI" id="CHEBI:15377"/>
        <dbReference type="ChEBI" id="CHEBI:59869"/>
        <dbReference type="ChEBI" id="CHEBI:60039"/>
        <dbReference type="ChEBI" id="CHEBI:195196"/>
        <dbReference type="EC" id="3.4.13.9"/>
    </reaction>
</comment>
<feature type="binding site" evidence="7">
    <location>
        <position position="378"/>
    </location>
    <ligand>
        <name>Mn(2+)</name>
        <dbReference type="ChEBI" id="CHEBI:29035"/>
        <label>1</label>
    </ligand>
</feature>
<comment type="similarity">
    <text evidence="7">Belongs to the peptidase M24B family. Bacterial-type prolidase subfamily.</text>
</comment>
<dbReference type="Pfam" id="PF21216">
    <property type="entry name" value="PepQ_N"/>
    <property type="match status" value="1"/>
</dbReference>
<keyword evidence="3 7" id="KW-0378">Hydrolase</keyword>
<keyword evidence="6 7" id="KW-0464">Manganese</keyword>
<feature type="binding site" evidence="7">
    <location>
        <position position="253"/>
    </location>
    <ligand>
        <name>Mn(2+)</name>
        <dbReference type="ChEBI" id="CHEBI:29035"/>
        <label>2</label>
    </ligand>
</feature>
<dbReference type="Proteomes" id="UP000325372">
    <property type="component" value="Unassembled WGS sequence"/>
</dbReference>
<name>A0A5N0TAX3_9GAMM</name>
<comment type="cofactor">
    <cofactor evidence="7">
        <name>Mn(2+)</name>
        <dbReference type="ChEBI" id="CHEBI:29035"/>
    </cofactor>
    <text evidence="7">Binds 2 manganese ions per subunit.</text>
</comment>
<sequence length="439" mass="48628">MPASEAITQHYAHHISAQQRAWEAALAAEGFDAAVIHSGSQIISFLDDYHYPFRPNPHFLAWAPLTRHDECALIVRPGETPVLYYYQPADYWYLPPEDPESWWASQFDLRPVRETGAWREGVPAGRVAFIGDAPALANEEDLNPTVLINRLHLARTRKTDYEVACMAAANEIAARAHAAAADAFREGLDEFSIHHRYLDAARLDDAELPYNNIVALDEHAAVLHYQQRDRVAPARARTFLIDAGATVHAYCSDITRTWAQQPGEFADLVDAMDRLQLDLCDAMRAGVDYRDLHLRTHQAVATVLEDAGIINVSAESAVASGLSAVFFPHGLGHYIGLQTHDVAGLIADEQGTPIPRPEGHPFLRLTRVLEPGNVVTVEPGLYFIPVLLEGWKRQHDAAAINWSAVERLLPYGGIRVEDNVVVTDGDPVNLTRPAFAALR</sequence>